<accession>A0A062VB70</accession>
<keyword evidence="1 3" id="KW-0808">Transferase</keyword>
<dbReference type="GO" id="GO:0016779">
    <property type="term" value="F:nucleotidyltransferase activity"/>
    <property type="evidence" value="ECO:0007669"/>
    <property type="project" value="UniProtKB-KW"/>
</dbReference>
<sequence length="211" mass="23419">MDAVVMAGGMGRRLGKDEKPLTMILNRPMIHYVLSALIGSKNINHIFVAISPGVKKTIQWLLDFIKEHDNASIGMIQTPGKGFVNDMVLAVEKAGITGRVLIIMADLPLVTPELIDRIIQKYGEVNTQALSVHMRLDVCTRLGLRPDTVFHKNSGFIVPCGINILDADRIREEQEDFNLVLDDEELALNVNTQEDLAVCERYLKGKVCAVI</sequence>
<name>A0A062VB70_9EURY</name>
<dbReference type="SUPFAM" id="SSF53448">
    <property type="entry name" value="Nucleotide-diphospho-sugar transferases"/>
    <property type="match status" value="1"/>
</dbReference>
<keyword evidence="4" id="KW-1185">Reference proteome</keyword>
<gene>
    <name evidence="3" type="ORF">ANME2D_00994</name>
</gene>
<evidence type="ECO:0000313" key="3">
    <source>
        <dbReference type="EMBL" id="KCZ72565.1"/>
    </source>
</evidence>
<evidence type="ECO:0000313" key="4">
    <source>
        <dbReference type="Proteomes" id="UP000027153"/>
    </source>
</evidence>
<proteinExistence type="predicted"/>
<dbReference type="EMBL" id="JMIY01000002">
    <property type="protein sequence ID" value="KCZ72565.1"/>
    <property type="molecule type" value="Genomic_DNA"/>
</dbReference>
<dbReference type="Gene3D" id="3.90.550.10">
    <property type="entry name" value="Spore Coat Polysaccharide Biosynthesis Protein SpsA, Chain A"/>
    <property type="match status" value="1"/>
</dbReference>
<dbReference type="Proteomes" id="UP000027153">
    <property type="component" value="Unassembled WGS sequence"/>
</dbReference>
<reference evidence="3 4" key="1">
    <citation type="journal article" date="2013" name="Nature">
        <title>Anaerobic oxidation of methane coupled to nitrate reduction in a novel archaeal lineage.</title>
        <authorList>
            <person name="Haroon M.F."/>
            <person name="Hu S."/>
            <person name="Shi Y."/>
            <person name="Imelfort M."/>
            <person name="Keller J."/>
            <person name="Hugenholtz P."/>
            <person name="Yuan Z."/>
            <person name="Tyson G.W."/>
        </authorList>
    </citation>
    <scope>NUCLEOTIDE SEQUENCE [LARGE SCALE GENOMIC DNA]</scope>
    <source>
        <strain evidence="3 4">ANME-2d</strain>
    </source>
</reference>
<feature type="domain" description="MobA-like NTP transferase" evidence="2">
    <location>
        <begin position="3"/>
        <end position="126"/>
    </location>
</feature>
<dbReference type="AlphaFoldDB" id="A0A062VB70"/>
<keyword evidence="3" id="KW-0548">Nucleotidyltransferase</keyword>
<dbReference type="OrthoDB" id="9782at2157"/>
<dbReference type="InterPro" id="IPR025877">
    <property type="entry name" value="MobA-like_NTP_Trfase"/>
</dbReference>
<dbReference type="PANTHER" id="PTHR19136:SF86">
    <property type="entry name" value="ADENOSYLCOBINAMIDE-PHOSPHATE GUANYLYLTRANSFERASE"/>
    <property type="match status" value="1"/>
</dbReference>
<evidence type="ECO:0000256" key="1">
    <source>
        <dbReference type="ARBA" id="ARBA00022679"/>
    </source>
</evidence>
<dbReference type="InterPro" id="IPR029044">
    <property type="entry name" value="Nucleotide-diphossugar_trans"/>
</dbReference>
<comment type="caution">
    <text evidence="3">The sequence shown here is derived from an EMBL/GenBank/DDBJ whole genome shotgun (WGS) entry which is preliminary data.</text>
</comment>
<protein>
    <submittedName>
        <fullName evidence="3">GTP:adenosylcobinamide-phosphate guanylyltransferase</fullName>
    </submittedName>
</protein>
<dbReference type="RefSeq" id="WP_048089458.1">
    <property type="nucleotide sequence ID" value="NZ_JMIY01000002.1"/>
</dbReference>
<dbReference type="Pfam" id="PF12804">
    <property type="entry name" value="NTP_transf_3"/>
    <property type="match status" value="1"/>
</dbReference>
<evidence type="ECO:0000259" key="2">
    <source>
        <dbReference type="Pfam" id="PF12804"/>
    </source>
</evidence>
<dbReference type="PANTHER" id="PTHR19136">
    <property type="entry name" value="MOLYBDENUM COFACTOR GUANYLYLTRANSFERASE"/>
    <property type="match status" value="1"/>
</dbReference>
<organism evidence="3 4">
    <name type="scientific">Candidatus Methanoperedens nitratireducens</name>
    <dbReference type="NCBI Taxonomy" id="1392998"/>
    <lineage>
        <taxon>Archaea</taxon>
        <taxon>Methanobacteriati</taxon>
        <taxon>Methanobacteriota</taxon>
        <taxon>Stenosarchaea group</taxon>
        <taxon>Methanomicrobia</taxon>
        <taxon>Methanosarcinales</taxon>
        <taxon>ANME-2 cluster</taxon>
        <taxon>Candidatus Methanoperedentaceae</taxon>
        <taxon>Candidatus Methanoperedens</taxon>
    </lineage>
</organism>